<protein>
    <submittedName>
        <fullName evidence="1">Uncharacterized protein</fullName>
    </submittedName>
</protein>
<dbReference type="Proteomes" id="UP001163321">
    <property type="component" value="Chromosome 13"/>
</dbReference>
<organism evidence="1 2">
    <name type="scientific">Peronosclerospora sorghi</name>
    <dbReference type="NCBI Taxonomy" id="230839"/>
    <lineage>
        <taxon>Eukaryota</taxon>
        <taxon>Sar</taxon>
        <taxon>Stramenopiles</taxon>
        <taxon>Oomycota</taxon>
        <taxon>Peronosporomycetes</taxon>
        <taxon>Peronosporales</taxon>
        <taxon>Peronosporaceae</taxon>
        <taxon>Peronosclerospora</taxon>
    </lineage>
</organism>
<reference evidence="1 2" key="1">
    <citation type="journal article" date="2022" name="bioRxiv">
        <title>The genome of the oomycete Peronosclerospora sorghi, a cosmopolitan pathogen of maize and sorghum, is inflated with dispersed pseudogenes.</title>
        <authorList>
            <person name="Fletcher K."/>
            <person name="Martin F."/>
            <person name="Isakeit T."/>
            <person name="Cavanaugh K."/>
            <person name="Magill C."/>
            <person name="Michelmore R."/>
        </authorList>
    </citation>
    <scope>NUCLEOTIDE SEQUENCE [LARGE SCALE GENOMIC DNA]</scope>
    <source>
        <strain evidence="1">P6</strain>
    </source>
</reference>
<dbReference type="EMBL" id="CM047592">
    <property type="protein sequence ID" value="KAI9917640.1"/>
    <property type="molecule type" value="Genomic_DNA"/>
</dbReference>
<accession>A0ACC0WG52</accession>
<name>A0ACC0WG52_9STRA</name>
<sequence length="353" mass="39494">MLAPSSDYGYAQSPPNAMNYQHQHMQSGARPKLFVHPHVVSDYNHMVHQGTPQHVMTSQHTMTPQHDMPPKYASESIILNAPPYYPPPQMLHVSSDYEYNNDRVVTPSSTRSSSKRSREDLNLKEKKRMFKLNDRINQLKEMLDEAGVQTKKNKQSILDNAAHYIEMLRSNLLIAKQKAERAEKQAEAYRSQAQTSSSGADKVVSGVFQKTTTPRVVVDVKMQTVTFNNAFVKHTGQLEHVLKKQVTLRSYLCSDHDKLHWIMEKVCETKQSISASVKAVAAGGKEVPVNLVAAVITDDTGKATNVEFSLIPLETSHLATVAKRPETSRPHEKVESSVKAVDSGDVKKENVPL</sequence>
<evidence type="ECO:0000313" key="2">
    <source>
        <dbReference type="Proteomes" id="UP001163321"/>
    </source>
</evidence>
<evidence type="ECO:0000313" key="1">
    <source>
        <dbReference type="EMBL" id="KAI9917640.1"/>
    </source>
</evidence>
<gene>
    <name evidence="1" type="ORF">PsorP6_013357</name>
</gene>
<proteinExistence type="predicted"/>
<comment type="caution">
    <text evidence="1">The sequence shown here is derived from an EMBL/GenBank/DDBJ whole genome shotgun (WGS) entry which is preliminary data.</text>
</comment>
<keyword evidence="2" id="KW-1185">Reference proteome</keyword>